<protein>
    <submittedName>
        <fullName evidence="1">Uncharacterized protein</fullName>
    </submittedName>
</protein>
<accession>A0A3G5AJ81</accession>
<organism evidence="1">
    <name type="scientific">Sylvanvirus sp</name>
    <dbReference type="NCBI Taxonomy" id="2487774"/>
    <lineage>
        <taxon>Viruses</taxon>
    </lineage>
</organism>
<proteinExistence type="predicted"/>
<dbReference type="EMBL" id="MK072511">
    <property type="protein sequence ID" value="AYV86654.1"/>
    <property type="molecule type" value="Genomic_DNA"/>
</dbReference>
<gene>
    <name evidence="1" type="ORF">Sylvanvirus5_22</name>
</gene>
<reference evidence="1" key="1">
    <citation type="submission" date="2018-10" db="EMBL/GenBank/DDBJ databases">
        <title>Hidden diversity of soil giant viruses.</title>
        <authorList>
            <person name="Schulz F."/>
            <person name="Alteio L."/>
            <person name="Goudeau D."/>
            <person name="Ryan E.M."/>
            <person name="Malmstrom R.R."/>
            <person name="Blanchard J."/>
            <person name="Woyke T."/>
        </authorList>
    </citation>
    <scope>NUCLEOTIDE SEQUENCE</scope>
    <source>
        <strain evidence="1">SYV1</strain>
    </source>
</reference>
<sequence>MIIYYFYCRLYLVSPRLIPSSCSASSSFPSSSSLAALSSFA</sequence>
<name>A0A3G5AJ81_9VIRU</name>
<evidence type="ECO:0000313" key="1">
    <source>
        <dbReference type="EMBL" id="AYV86654.1"/>
    </source>
</evidence>